<dbReference type="AlphaFoldDB" id="A0A804MK53"/>
<organism evidence="2 3">
    <name type="scientific">Zea mays</name>
    <name type="common">Maize</name>
    <dbReference type="NCBI Taxonomy" id="4577"/>
    <lineage>
        <taxon>Eukaryota</taxon>
        <taxon>Viridiplantae</taxon>
        <taxon>Streptophyta</taxon>
        <taxon>Embryophyta</taxon>
        <taxon>Tracheophyta</taxon>
        <taxon>Spermatophyta</taxon>
        <taxon>Magnoliopsida</taxon>
        <taxon>Liliopsida</taxon>
        <taxon>Poales</taxon>
        <taxon>Poaceae</taxon>
        <taxon>PACMAD clade</taxon>
        <taxon>Panicoideae</taxon>
        <taxon>Andropogonodae</taxon>
        <taxon>Andropogoneae</taxon>
        <taxon>Tripsacinae</taxon>
        <taxon>Zea</taxon>
    </lineage>
</organism>
<protein>
    <submittedName>
        <fullName evidence="2">Uncharacterized protein</fullName>
    </submittedName>
</protein>
<dbReference type="Proteomes" id="UP000007305">
    <property type="component" value="Chromosome 2"/>
</dbReference>
<reference evidence="2" key="3">
    <citation type="submission" date="2021-05" db="UniProtKB">
        <authorList>
            <consortium name="EnsemblPlants"/>
        </authorList>
    </citation>
    <scope>IDENTIFICATION</scope>
    <source>
        <strain evidence="2">cv. B73</strain>
    </source>
</reference>
<dbReference type="EnsemblPlants" id="Zm00001eb092430_T001">
    <property type="protein sequence ID" value="Zm00001eb092430_P001"/>
    <property type="gene ID" value="Zm00001eb092430"/>
</dbReference>
<dbReference type="Gramene" id="Zm00001eb092430_T001">
    <property type="protein sequence ID" value="Zm00001eb092430_P001"/>
    <property type="gene ID" value="Zm00001eb092430"/>
</dbReference>
<sequence length="333" mass="36749">MKGSAHLLDEAESSVGEKGAAHLLPPFDEAESVVWLEVTEEMTEGSVGEKGSAHLLDEAESSVGEKGAAHLLQPFDEAESVVWLEVTEETTEGSVGEKGSAHLLPPFDEAKCVVWLEAIEETTERSCKESLVTQAVAVEGADRESDKRTASAFLSGSKIDGEYDPLMLDLFVYWRAVASRDTAWESVPLVLHDERLITVRVGWPPHEPEQPRDLVEAVTRILGHHLGPVSSFCLHSSLSPDGDTLGCWMDLLLDRRVDYLQLVPGRIDRAQLPLQRLKTDMLGTMVIGFFNILPLVLTDNNHWCDGIHNLGTLTLIGYKFSVDDLSVALRMRR</sequence>
<evidence type="ECO:0000313" key="3">
    <source>
        <dbReference type="Proteomes" id="UP000007305"/>
    </source>
</evidence>
<keyword evidence="3" id="KW-1185">Reference proteome</keyword>
<reference evidence="2" key="2">
    <citation type="submission" date="2019-07" db="EMBL/GenBank/DDBJ databases">
        <authorList>
            <person name="Seetharam A."/>
            <person name="Woodhouse M."/>
            <person name="Cannon E."/>
        </authorList>
    </citation>
    <scope>NUCLEOTIDE SEQUENCE [LARGE SCALE GENOMIC DNA]</scope>
    <source>
        <strain evidence="2">cv. B73</strain>
    </source>
</reference>
<name>A0A804MK53_MAIZE</name>
<accession>A0A804MK53</accession>
<evidence type="ECO:0000256" key="1">
    <source>
        <dbReference type="SAM" id="MobiDB-lite"/>
    </source>
</evidence>
<dbReference type="InParanoid" id="A0A804MK53"/>
<evidence type="ECO:0000313" key="2">
    <source>
        <dbReference type="EnsemblPlants" id="Zm00001eb092430_P001"/>
    </source>
</evidence>
<proteinExistence type="predicted"/>
<feature type="region of interest" description="Disordered" evidence="1">
    <location>
        <begin position="1"/>
        <end position="23"/>
    </location>
</feature>
<reference evidence="3" key="1">
    <citation type="submission" date="2015-12" db="EMBL/GenBank/DDBJ databases">
        <title>Update maize B73 reference genome by single molecule sequencing technologies.</title>
        <authorList>
            <consortium name="Maize Genome Sequencing Project"/>
            <person name="Ware D."/>
        </authorList>
    </citation>
    <scope>NUCLEOTIDE SEQUENCE [LARGE SCALE GENOMIC DNA]</scope>
    <source>
        <strain evidence="3">cv. B73</strain>
    </source>
</reference>